<sequence>MAYTCTDSGNFSGHSSTSYPPKTTTRTTASSTTPFAFSHYDCKSVLDHLRPPISNPSAYDLSGAFEGGYRRSGEAAGFQFSNSDHHHQQQLGFRFADFEAASSSVPKFDTDEWMESLNDSTTESPTWQPDSDFSMYAVDPFFDFPTRVTYKALNDACHLQMCVH</sequence>
<proteinExistence type="predicted"/>
<organism evidence="1 2">
    <name type="scientific">Smallanthus sonchifolius</name>
    <dbReference type="NCBI Taxonomy" id="185202"/>
    <lineage>
        <taxon>Eukaryota</taxon>
        <taxon>Viridiplantae</taxon>
        <taxon>Streptophyta</taxon>
        <taxon>Embryophyta</taxon>
        <taxon>Tracheophyta</taxon>
        <taxon>Spermatophyta</taxon>
        <taxon>Magnoliopsida</taxon>
        <taxon>eudicotyledons</taxon>
        <taxon>Gunneridae</taxon>
        <taxon>Pentapetalae</taxon>
        <taxon>asterids</taxon>
        <taxon>campanulids</taxon>
        <taxon>Asterales</taxon>
        <taxon>Asteraceae</taxon>
        <taxon>Asteroideae</taxon>
        <taxon>Heliantheae alliance</taxon>
        <taxon>Millerieae</taxon>
        <taxon>Smallanthus</taxon>
    </lineage>
</organism>
<name>A0ACB9JFV2_9ASTR</name>
<protein>
    <submittedName>
        <fullName evidence="1">Uncharacterized protein</fullName>
    </submittedName>
</protein>
<accession>A0ACB9JFV2</accession>
<gene>
    <name evidence="1" type="ORF">L1987_12990</name>
</gene>
<evidence type="ECO:0000313" key="1">
    <source>
        <dbReference type="EMBL" id="KAI3819165.1"/>
    </source>
</evidence>
<evidence type="ECO:0000313" key="2">
    <source>
        <dbReference type="Proteomes" id="UP001056120"/>
    </source>
</evidence>
<reference evidence="2" key="1">
    <citation type="journal article" date="2022" name="Mol. Ecol. Resour.">
        <title>The genomes of chicory, endive, great burdock and yacon provide insights into Asteraceae palaeo-polyploidization history and plant inulin production.</title>
        <authorList>
            <person name="Fan W."/>
            <person name="Wang S."/>
            <person name="Wang H."/>
            <person name="Wang A."/>
            <person name="Jiang F."/>
            <person name="Liu H."/>
            <person name="Zhao H."/>
            <person name="Xu D."/>
            <person name="Zhang Y."/>
        </authorList>
    </citation>
    <scope>NUCLEOTIDE SEQUENCE [LARGE SCALE GENOMIC DNA]</scope>
    <source>
        <strain evidence="2">cv. Yunnan</strain>
    </source>
</reference>
<dbReference type="EMBL" id="CM042021">
    <property type="protein sequence ID" value="KAI3819165.1"/>
    <property type="molecule type" value="Genomic_DNA"/>
</dbReference>
<dbReference type="Proteomes" id="UP001056120">
    <property type="component" value="Linkage Group LG04"/>
</dbReference>
<comment type="caution">
    <text evidence="1">The sequence shown here is derived from an EMBL/GenBank/DDBJ whole genome shotgun (WGS) entry which is preliminary data.</text>
</comment>
<reference evidence="1 2" key="2">
    <citation type="journal article" date="2022" name="Mol. Ecol. Resour.">
        <title>The genomes of chicory, endive, great burdock and yacon provide insights into Asteraceae paleo-polyploidization history and plant inulin production.</title>
        <authorList>
            <person name="Fan W."/>
            <person name="Wang S."/>
            <person name="Wang H."/>
            <person name="Wang A."/>
            <person name="Jiang F."/>
            <person name="Liu H."/>
            <person name="Zhao H."/>
            <person name="Xu D."/>
            <person name="Zhang Y."/>
        </authorList>
    </citation>
    <scope>NUCLEOTIDE SEQUENCE [LARGE SCALE GENOMIC DNA]</scope>
    <source>
        <strain evidence="2">cv. Yunnan</strain>
        <tissue evidence="1">Leaves</tissue>
    </source>
</reference>
<keyword evidence="2" id="KW-1185">Reference proteome</keyword>